<dbReference type="AlphaFoldDB" id="A0A117SXZ5"/>
<dbReference type="InterPro" id="IPR036281">
    <property type="entry name" value="SinR/SinI_dimer_dom_sf"/>
</dbReference>
<dbReference type="EMBL" id="LPVJ01000029">
    <property type="protein sequence ID" value="KUO96050.1"/>
    <property type="molecule type" value="Genomic_DNA"/>
</dbReference>
<protein>
    <recommendedName>
        <fullName evidence="1">Sin domain-containing protein</fullName>
    </recommendedName>
</protein>
<proteinExistence type="predicted"/>
<dbReference type="GO" id="GO:0006355">
    <property type="term" value="P:regulation of DNA-templated transcription"/>
    <property type="evidence" value="ECO:0007669"/>
    <property type="project" value="InterPro"/>
</dbReference>
<dbReference type="PROSITE" id="PS51500">
    <property type="entry name" value="SIN"/>
    <property type="match status" value="1"/>
</dbReference>
<evidence type="ECO:0000259" key="1">
    <source>
        <dbReference type="PROSITE" id="PS51500"/>
    </source>
</evidence>
<evidence type="ECO:0000313" key="2">
    <source>
        <dbReference type="EMBL" id="KUO96050.1"/>
    </source>
</evidence>
<sequence>MSNAELIQSEGIDVGWIFLMKEAKALGLSLEEVRVFLYSKKDVVYDSSLRTDEIVDLNQER</sequence>
<accession>A0A117SXZ5</accession>
<dbReference type="OrthoDB" id="2973152at2"/>
<dbReference type="GO" id="GO:0046983">
    <property type="term" value="F:protein dimerization activity"/>
    <property type="evidence" value="ECO:0007669"/>
    <property type="project" value="InterPro"/>
</dbReference>
<name>A0A117SXZ5_9BACL</name>
<organism evidence="2 3">
    <name type="scientific">Ferroacidibacillus organovorans</name>
    <dbReference type="NCBI Taxonomy" id="1765683"/>
    <lineage>
        <taxon>Bacteria</taxon>
        <taxon>Bacillati</taxon>
        <taxon>Bacillota</taxon>
        <taxon>Bacilli</taxon>
        <taxon>Bacillales</taxon>
        <taxon>Alicyclobacillaceae</taxon>
        <taxon>Ferroacidibacillus</taxon>
    </lineage>
</organism>
<feature type="domain" description="Sin" evidence="1">
    <location>
        <begin position="3"/>
        <end position="41"/>
    </location>
</feature>
<evidence type="ECO:0000313" key="3">
    <source>
        <dbReference type="Proteomes" id="UP000053557"/>
    </source>
</evidence>
<reference evidence="2 3" key="1">
    <citation type="submission" date="2015-12" db="EMBL/GenBank/DDBJ databases">
        <title>Draft genome sequence of Acidibacillus ferrooxidans ITV001, isolated from a chalcopyrite acid mine drainage site in Brazil.</title>
        <authorList>
            <person name="Dall'Agnol H."/>
            <person name="Nancucheo I."/>
            <person name="Johnson B."/>
            <person name="Oliveira R."/>
            <person name="Leite L."/>
            <person name="Pylro V."/>
            <person name="Nunes G.L."/>
            <person name="Tzotzos G."/>
            <person name="Fernandes G.R."/>
            <person name="Dutra J."/>
            <person name="Orellana S.C."/>
            <person name="Oliveira G."/>
        </authorList>
    </citation>
    <scope>NUCLEOTIDE SEQUENCE [LARGE SCALE GENOMIC DNA]</scope>
    <source>
        <strain evidence="3">ITV01</strain>
    </source>
</reference>
<keyword evidence="3" id="KW-1185">Reference proteome</keyword>
<dbReference type="Pfam" id="PF08671">
    <property type="entry name" value="SinI"/>
    <property type="match status" value="1"/>
</dbReference>
<dbReference type="InterPro" id="IPR010981">
    <property type="entry name" value="SinR/SinI_dimer_dom"/>
</dbReference>
<dbReference type="Proteomes" id="UP000053557">
    <property type="component" value="Unassembled WGS sequence"/>
</dbReference>
<gene>
    <name evidence="2" type="ORF">ATW55_01385</name>
</gene>
<dbReference type="SUPFAM" id="SSF47406">
    <property type="entry name" value="SinR repressor dimerisation domain-like"/>
    <property type="match status" value="1"/>
</dbReference>
<comment type="caution">
    <text evidence="2">The sequence shown here is derived from an EMBL/GenBank/DDBJ whole genome shotgun (WGS) entry which is preliminary data.</text>
</comment>
<dbReference type="RefSeq" id="WP_067715016.1">
    <property type="nucleotide sequence ID" value="NZ_LPVJ01000029.1"/>
</dbReference>